<dbReference type="AlphaFoldDB" id="A0A9N8HZG7"/>
<dbReference type="GO" id="GO:0003723">
    <property type="term" value="F:RNA binding"/>
    <property type="evidence" value="ECO:0007669"/>
    <property type="project" value="UniProtKB-KW"/>
</dbReference>
<dbReference type="SUPFAM" id="SSF100950">
    <property type="entry name" value="NagB/RpiA/CoA transferase-like"/>
    <property type="match status" value="1"/>
</dbReference>
<reference evidence="4" key="1">
    <citation type="submission" date="2020-06" db="EMBL/GenBank/DDBJ databases">
        <authorList>
            <consortium name="Plant Systems Biology data submission"/>
        </authorList>
    </citation>
    <scope>NUCLEOTIDE SEQUENCE</scope>
    <source>
        <strain evidence="4">D6</strain>
    </source>
</reference>
<dbReference type="EMBL" id="CAICTM010002901">
    <property type="protein sequence ID" value="CAB9530500.1"/>
    <property type="molecule type" value="Genomic_DNA"/>
</dbReference>
<keyword evidence="5" id="KW-1185">Reference proteome</keyword>
<accession>A0A9N8HZG7</accession>
<feature type="region of interest" description="Disordered" evidence="3">
    <location>
        <begin position="293"/>
        <end position="364"/>
    </location>
</feature>
<dbReference type="GO" id="GO:0005737">
    <property type="term" value="C:cytoplasm"/>
    <property type="evidence" value="ECO:0007669"/>
    <property type="project" value="TreeGrafter"/>
</dbReference>
<dbReference type="InterPro" id="IPR024185">
    <property type="entry name" value="FTHF_cligase-like_sf"/>
</dbReference>
<dbReference type="PANTHER" id="PTHR13017:SF0">
    <property type="entry name" value="METHENYLTETRAHYDROFOLATE SYNTHASE DOMAIN-CONTAINING PROTEIN"/>
    <property type="match status" value="1"/>
</dbReference>
<proteinExistence type="predicted"/>
<protein>
    <recommendedName>
        <fullName evidence="1">Methenyltetrahydrofolate synthase domain-containing protein</fullName>
    </recommendedName>
</protein>
<dbReference type="PANTHER" id="PTHR13017">
    <property type="entry name" value="5-FORMYLTETRAHYDROFOLATE CYCLO-LIGASE-RELATED"/>
    <property type="match status" value="1"/>
</dbReference>
<organism evidence="4 5">
    <name type="scientific">Seminavis robusta</name>
    <dbReference type="NCBI Taxonomy" id="568900"/>
    <lineage>
        <taxon>Eukaryota</taxon>
        <taxon>Sar</taxon>
        <taxon>Stramenopiles</taxon>
        <taxon>Ochrophyta</taxon>
        <taxon>Bacillariophyta</taxon>
        <taxon>Bacillariophyceae</taxon>
        <taxon>Bacillariophycidae</taxon>
        <taxon>Naviculales</taxon>
        <taxon>Naviculaceae</taxon>
        <taxon>Seminavis</taxon>
    </lineage>
</organism>
<evidence type="ECO:0000313" key="5">
    <source>
        <dbReference type="Proteomes" id="UP001153069"/>
    </source>
</evidence>
<sequence length="364" mass="39988">MSDEESTQQSSSLSPEDAAYEADRLAKDAEAMNAMKEESAAEFAKLRTPWKWVIRKRIWDLMEAKDIARPPRPVHHRIPNFDGAARAANRLQQLPCFQNASIIKVNPDTPQKPVRQWVLQSGKTLLTPQPRLRTGFFSILSKDTIPSGVRVEECTTSRGVAKYGTPIGLDEEYTVDLVVVGSTAVCPTTGARVGKGEGFAELEWGILSLQGNLDASKTLVVTTVHDEQVVTDMPPGQLTKHDVPVDIIVTPTRTIEVPNRVPKPSGVFWDLLSPQKLAQIRVLRQLKQSIEERGSVTLPSGPDEVLPPTAKRNNNNKNRGGGGSSGGGNKRNNNRNRNRNRNRQGKPKGGGDNQSKPKNTKETS</sequence>
<comment type="caution">
    <text evidence="4">The sequence shown here is derived from an EMBL/GenBank/DDBJ whole genome shotgun (WGS) entry which is preliminary data.</text>
</comment>
<evidence type="ECO:0000313" key="4">
    <source>
        <dbReference type="EMBL" id="CAB9530500.1"/>
    </source>
</evidence>
<dbReference type="Proteomes" id="UP001153069">
    <property type="component" value="Unassembled WGS sequence"/>
</dbReference>
<dbReference type="Gene3D" id="3.40.50.10420">
    <property type="entry name" value="NagB/RpiA/CoA transferase-like"/>
    <property type="match status" value="1"/>
</dbReference>
<evidence type="ECO:0000256" key="1">
    <source>
        <dbReference type="ARBA" id="ARBA00015518"/>
    </source>
</evidence>
<dbReference type="OrthoDB" id="433414at2759"/>
<dbReference type="InterPro" id="IPR037171">
    <property type="entry name" value="NagB/RpiA_transferase-like"/>
</dbReference>
<evidence type="ECO:0000256" key="3">
    <source>
        <dbReference type="SAM" id="MobiDB-lite"/>
    </source>
</evidence>
<name>A0A9N8HZG7_9STRA</name>
<dbReference type="InterPro" id="IPR002698">
    <property type="entry name" value="FTHF_cligase"/>
</dbReference>
<evidence type="ECO:0000256" key="2">
    <source>
        <dbReference type="ARBA" id="ARBA00022884"/>
    </source>
</evidence>
<gene>
    <name evidence="4" type="ORF">SEMRO_2903_G339890.1</name>
</gene>
<feature type="compositionally biased region" description="Gly residues" evidence="3">
    <location>
        <begin position="319"/>
        <end position="329"/>
    </location>
</feature>
<keyword evidence="2" id="KW-0694">RNA-binding</keyword>
<dbReference type="Pfam" id="PF01812">
    <property type="entry name" value="5-FTHF_cyc-lig"/>
    <property type="match status" value="1"/>
</dbReference>
<dbReference type="FunFam" id="3.40.50.10420:FF:000001">
    <property type="entry name" value="Methenyltetrahydrofolate synthase domain-containing protein"/>
    <property type="match status" value="1"/>
</dbReference>
<feature type="region of interest" description="Disordered" evidence="3">
    <location>
        <begin position="1"/>
        <end position="26"/>
    </location>
</feature>
<feature type="compositionally biased region" description="Basic residues" evidence="3">
    <location>
        <begin position="332"/>
        <end position="346"/>
    </location>
</feature>